<protein>
    <submittedName>
        <fullName evidence="1">Uncharacterized protein</fullName>
    </submittedName>
</protein>
<reference evidence="1 2" key="1">
    <citation type="journal article" date="2004" name="Science">
        <title>The genome of the diatom Thalassiosira pseudonana: ecology, evolution, and metabolism.</title>
        <authorList>
            <person name="Armbrust E.V."/>
            <person name="Berges J.A."/>
            <person name="Bowler C."/>
            <person name="Green B.R."/>
            <person name="Martinez D."/>
            <person name="Putnam N.H."/>
            <person name="Zhou S."/>
            <person name="Allen A.E."/>
            <person name="Apt K.E."/>
            <person name="Bechner M."/>
            <person name="Brzezinski M.A."/>
            <person name="Chaal B.K."/>
            <person name="Chiovitti A."/>
            <person name="Davis A.K."/>
            <person name="Demarest M.S."/>
            <person name="Detter J.C."/>
            <person name="Glavina T."/>
            <person name="Goodstein D."/>
            <person name="Hadi M.Z."/>
            <person name="Hellsten U."/>
            <person name="Hildebrand M."/>
            <person name="Jenkins B.D."/>
            <person name="Jurka J."/>
            <person name="Kapitonov V.V."/>
            <person name="Kroger N."/>
            <person name="Lau W.W."/>
            <person name="Lane T.W."/>
            <person name="Larimer F.W."/>
            <person name="Lippmeier J.C."/>
            <person name="Lucas S."/>
            <person name="Medina M."/>
            <person name="Montsant A."/>
            <person name="Obornik M."/>
            <person name="Parker M.S."/>
            <person name="Palenik B."/>
            <person name="Pazour G.J."/>
            <person name="Richardson P.M."/>
            <person name="Rynearson T.A."/>
            <person name="Saito M.A."/>
            <person name="Schwartz D.C."/>
            <person name="Thamatrakoln K."/>
            <person name="Valentin K."/>
            <person name="Vardi A."/>
            <person name="Wilkerson F.P."/>
            <person name="Rokhsar D.S."/>
        </authorList>
    </citation>
    <scope>NUCLEOTIDE SEQUENCE [LARGE SCALE GENOMIC DNA]</scope>
    <source>
        <strain evidence="1 2">CCMP1335</strain>
    </source>
</reference>
<dbReference type="eggNOG" id="ENOG502SFP9">
    <property type="taxonomic scope" value="Eukaryota"/>
</dbReference>
<reference evidence="1 2" key="2">
    <citation type="journal article" date="2008" name="Nature">
        <title>The Phaeodactylum genome reveals the evolutionary history of diatom genomes.</title>
        <authorList>
            <person name="Bowler C."/>
            <person name="Allen A.E."/>
            <person name="Badger J.H."/>
            <person name="Grimwood J."/>
            <person name="Jabbari K."/>
            <person name="Kuo A."/>
            <person name="Maheswari U."/>
            <person name="Martens C."/>
            <person name="Maumus F."/>
            <person name="Otillar R.P."/>
            <person name="Rayko E."/>
            <person name="Salamov A."/>
            <person name="Vandepoele K."/>
            <person name="Beszteri B."/>
            <person name="Gruber A."/>
            <person name="Heijde M."/>
            <person name="Katinka M."/>
            <person name="Mock T."/>
            <person name="Valentin K."/>
            <person name="Verret F."/>
            <person name="Berges J.A."/>
            <person name="Brownlee C."/>
            <person name="Cadoret J.P."/>
            <person name="Chiovitti A."/>
            <person name="Choi C.J."/>
            <person name="Coesel S."/>
            <person name="De Martino A."/>
            <person name="Detter J.C."/>
            <person name="Durkin C."/>
            <person name="Falciatore A."/>
            <person name="Fournet J."/>
            <person name="Haruta M."/>
            <person name="Huysman M.J."/>
            <person name="Jenkins B.D."/>
            <person name="Jiroutova K."/>
            <person name="Jorgensen R.E."/>
            <person name="Joubert Y."/>
            <person name="Kaplan A."/>
            <person name="Kroger N."/>
            <person name="Kroth P.G."/>
            <person name="La Roche J."/>
            <person name="Lindquist E."/>
            <person name="Lommer M."/>
            <person name="Martin-Jezequel V."/>
            <person name="Lopez P.J."/>
            <person name="Lucas S."/>
            <person name="Mangogna M."/>
            <person name="McGinnis K."/>
            <person name="Medlin L.K."/>
            <person name="Montsant A."/>
            <person name="Oudot-Le Secq M.P."/>
            <person name="Napoli C."/>
            <person name="Obornik M."/>
            <person name="Parker M.S."/>
            <person name="Petit J.L."/>
            <person name="Porcel B.M."/>
            <person name="Poulsen N."/>
            <person name="Robison M."/>
            <person name="Rychlewski L."/>
            <person name="Rynearson T.A."/>
            <person name="Schmutz J."/>
            <person name="Shapiro H."/>
            <person name="Siaut M."/>
            <person name="Stanley M."/>
            <person name="Sussman M.R."/>
            <person name="Taylor A.R."/>
            <person name="Vardi A."/>
            <person name="von Dassow P."/>
            <person name="Vyverman W."/>
            <person name="Willis A."/>
            <person name="Wyrwicz L.S."/>
            <person name="Rokhsar D.S."/>
            <person name="Weissenbach J."/>
            <person name="Armbrust E.V."/>
            <person name="Green B.R."/>
            <person name="Van de Peer Y."/>
            <person name="Grigoriev I.V."/>
        </authorList>
    </citation>
    <scope>NUCLEOTIDE SEQUENCE [LARGE SCALE GENOMIC DNA]</scope>
    <source>
        <strain evidence="1 2">CCMP1335</strain>
    </source>
</reference>
<dbReference type="KEGG" id="tps:THAPS_7021"/>
<dbReference type="InterPro" id="IPR007454">
    <property type="entry name" value="UPF0250_YbeD-like"/>
</dbReference>
<dbReference type="Gene3D" id="3.30.70.260">
    <property type="match status" value="1"/>
</dbReference>
<dbReference type="SUPFAM" id="SSF117991">
    <property type="entry name" value="YbeD/HP0495-like"/>
    <property type="match status" value="1"/>
</dbReference>
<gene>
    <name evidence="1" type="ORF">THAPS_7021</name>
</gene>
<dbReference type="Proteomes" id="UP000001449">
    <property type="component" value="Chromosome 7"/>
</dbReference>
<organism evidence="1 2">
    <name type="scientific">Thalassiosira pseudonana</name>
    <name type="common">Marine diatom</name>
    <name type="synonym">Cyclotella nana</name>
    <dbReference type="NCBI Taxonomy" id="35128"/>
    <lineage>
        <taxon>Eukaryota</taxon>
        <taxon>Sar</taxon>
        <taxon>Stramenopiles</taxon>
        <taxon>Ochrophyta</taxon>
        <taxon>Bacillariophyta</taxon>
        <taxon>Coscinodiscophyceae</taxon>
        <taxon>Thalassiosirophycidae</taxon>
        <taxon>Thalassiosirales</taxon>
        <taxon>Thalassiosiraceae</taxon>
        <taxon>Thalassiosira</taxon>
    </lineage>
</organism>
<dbReference type="RefSeq" id="XP_002295857.1">
    <property type="nucleotide sequence ID" value="XM_002295821.1"/>
</dbReference>
<dbReference type="PaxDb" id="35128-Thaps7021"/>
<sequence length="135" mass="14682">MSTVKIDDGGSDLTDRFKYKVHALMGTYDPPAGSTDDENQTANIIGALLEFPTEYTFTVVGKASNEVDGTAGDAYATDVKYVMTSILGNAKMETRSVPRGKKFTRVSVKVMVESAAMIQSIYDELGAMELTVMKY</sequence>
<dbReference type="AlphaFoldDB" id="B5YN49"/>
<evidence type="ECO:0000313" key="1">
    <source>
        <dbReference type="EMBL" id="ACI64574.1"/>
    </source>
</evidence>
<proteinExistence type="predicted"/>
<keyword evidence="2" id="KW-1185">Reference proteome</keyword>
<dbReference type="InterPro" id="IPR027471">
    <property type="entry name" value="YbeD-like_sf"/>
</dbReference>
<dbReference type="InParanoid" id="B5YN49"/>
<name>B5YN49_THAPS</name>
<dbReference type="OMA" id="YKVHALM"/>
<dbReference type="HOGENOM" id="CLU_1889993_0_0_1"/>
<dbReference type="GeneID" id="7447062"/>
<dbReference type="EMBL" id="CP001160">
    <property type="protein sequence ID" value="ACI64574.1"/>
    <property type="molecule type" value="Genomic_DNA"/>
</dbReference>
<dbReference type="Pfam" id="PF04359">
    <property type="entry name" value="DUF493"/>
    <property type="match status" value="1"/>
</dbReference>
<evidence type="ECO:0000313" key="2">
    <source>
        <dbReference type="Proteomes" id="UP000001449"/>
    </source>
</evidence>
<accession>B5YN49</accession>